<dbReference type="RefSeq" id="WP_244357439.1">
    <property type="nucleotide sequence ID" value="NZ_JAJNNZ010000008.1"/>
</dbReference>
<comment type="caution">
    <text evidence="2">The sequence shown here is derived from an EMBL/GenBank/DDBJ whole genome shotgun (WGS) entry which is preliminary data.</text>
</comment>
<dbReference type="InterPro" id="IPR018959">
    <property type="entry name" value="DUF1989"/>
</dbReference>
<protein>
    <submittedName>
        <fullName evidence="2">DUF1989 domain-containing protein</fullName>
    </submittedName>
</protein>
<keyword evidence="3" id="KW-1185">Reference proteome</keyword>
<evidence type="ECO:0000313" key="3">
    <source>
        <dbReference type="Proteomes" id="UP001139488"/>
    </source>
</evidence>
<proteinExistence type="predicted"/>
<organism evidence="2 3">
    <name type="scientific">Vibrio gelatinilyticus</name>
    <dbReference type="NCBI Taxonomy" id="2893468"/>
    <lineage>
        <taxon>Bacteria</taxon>
        <taxon>Pseudomonadati</taxon>
        <taxon>Pseudomonadota</taxon>
        <taxon>Gammaproteobacteria</taxon>
        <taxon>Vibrionales</taxon>
        <taxon>Vibrionaceae</taxon>
        <taxon>Vibrio</taxon>
    </lineage>
</organism>
<dbReference type="Pfam" id="PF09347">
    <property type="entry name" value="DUF1989"/>
    <property type="match status" value="1"/>
</dbReference>
<sequence length="330" mass="36724">MSKSDIKSAIDVATLEAVKEAGYHVFSKGNVQDTGDDKVGQHKKVLKAQYDDVTNAAMANAARGLRVVEERICQPYQGHSFELKKGQVIRYELIDGPQILDTVYLMKDNPTGEYADSYCTASFSDLVFTKGKHYYSNTPYARPVATIIEDTVDHDSLKEMYGDLASHSFIYPSGRCNAALMETYLGEPNINNCDSNLAQAFVELLGEEKARELHTPHVFMHFQPMAYDRFPTNYSLFPSKGVFKKGDHVDVLVHHDMYVAFSPCPLGDQNNTTSLEEFTCYPVKVQILEGLDGPLETIETTPLKSINAVDWVMQGRPGMKHGKVGTGNGF</sequence>
<dbReference type="AlphaFoldDB" id="A0A9X1WAU2"/>
<evidence type="ECO:0000259" key="1">
    <source>
        <dbReference type="Pfam" id="PF09347"/>
    </source>
</evidence>
<accession>A0A9X1WAU2</accession>
<dbReference type="PANTHER" id="PTHR31527">
    <property type="entry name" value="RE64534P"/>
    <property type="match status" value="1"/>
</dbReference>
<reference evidence="2" key="1">
    <citation type="submission" date="2021-11" db="EMBL/GenBank/DDBJ databases">
        <title>Vibrio ZSDE26 sp. nov. and Vibrio ZSDZ34 sp. nov., isolated from coastal seawater in Qingdao.</title>
        <authorList>
            <person name="Zhang P."/>
        </authorList>
    </citation>
    <scope>NUCLEOTIDE SEQUENCE</scope>
    <source>
        <strain evidence="2">ZSDZ34</strain>
    </source>
</reference>
<dbReference type="Proteomes" id="UP001139488">
    <property type="component" value="Unassembled WGS sequence"/>
</dbReference>
<feature type="domain" description="DUF1989" evidence="1">
    <location>
        <begin position="73"/>
        <end position="256"/>
    </location>
</feature>
<gene>
    <name evidence="2" type="ORF">LNL84_11555</name>
</gene>
<name>A0A9X1WAU2_9VIBR</name>
<dbReference type="PANTHER" id="PTHR31527:SF0">
    <property type="entry name" value="RE64534P"/>
    <property type="match status" value="1"/>
</dbReference>
<evidence type="ECO:0000313" key="2">
    <source>
        <dbReference type="EMBL" id="MCJ2377467.1"/>
    </source>
</evidence>
<dbReference type="EMBL" id="JAJNNZ010000008">
    <property type="protein sequence ID" value="MCJ2377467.1"/>
    <property type="molecule type" value="Genomic_DNA"/>
</dbReference>